<dbReference type="EMBL" id="JAWZYT010001145">
    <property type="protein sequence ID" value="KAK4315099.1"/>
    <property type="molecule type" value="Genomic_DNA"/>
</dbReference>
<evidence type="ECO:0000313" key="2">
    <source>
        <dbReference type="Proteomes" id="UP001292094"/>
    </source>
</evidence>
<keyword evidence="2" id="KW-1185">Reference proteome</keyword>
<reference evidence="1" key="1">
    <citation type="submission" date="2023-11" db="EMBL/GenBank/DDBJ databases">
        <title>Genome assemblies of two species of porcelain crab, Petrolisthes cinctipes and Petrolisthes manimaculis (Anomura: Porcellanidae).</title>
        <authorList>
            <person name="Angst P."/>
        </authorList>
    </citation>
    <scope>NUCLEOTIDE SEQUENCE</scope>
    <source>
        <strain evidence="1">PB745_02</strain>
        <tissue evidence="1">Gill</tissue>
    </source>
</reference>
<dbReference type="Proteomes" id="UP001292094">
    <property type="component" value="Unassembled WGS sequence"/>
</dbReference>
<protein>
    <submittedName>
        <fullName evidence="1">Uncharacterized protein</fullName>
    </submittedName>
</protein>
<evidence type="ECO:0000313" key="1">
    <source>
        <dbReference type="EMBL" id="KAK4315099.1"/>
    </source>
</evidence>
<organism evidence="1 2">
    <name type="scientific">Petrolisthes manimaculis</name>
    <dbReference type="NCBI Taxonomy" id="1843537"/>
    <lineage>
        <taxon>Eukaryota</taxon>
        <taxon>Metazoa</taxon>
        <taxon>Ecdysozoa</taxon>
        <taxon>Arthropoda</taxon>
        <taxon>Crustacea</taxon>
        <taxon>Multicrustacea</taxon>
        <taxon>Malacostraca</taxon>
        <taxon>Eumalacostraca</taxon>
        <taxon>Eucarida</taxon>
        <taxon>Decapoda</taxon>
        <taxon>Pleocyemata</taxon>
        <taxon>Anomura</taxon>
        <taxon>Galatheoidea</taxon>
        <taxon>Porcellanidae</taxon>
        <taxon>Petrolisthes</taxon>
    </lineage>
</organism>
<accession>A0AAE1PVI0</accession>
<proteinExistence type="predicted"/>
<gene>
    <name evidence="1" type="ORF">Pmani_013661</name>
</gene>
<comment type="caution">
    <text evidence="1">The sequence shown here is derived from an EMBL/GenBank/DDBJ whole genome shotgun (WGS) entry which is preliminary data.</text>
</comment>
<dbReference type="AlphaFoldDB" id="A0AAE1PVI0"/>
<name>A0AAE1PVI0_9EUCA</name>
<sequence length="80" mass="8429">MVGHYVTTTDCTVRDSQVASVMVTWPPSRYLSGTGVGLGGINSDPPADNPGYSQSSGQWVTVGLRHSVVVVPAEREVVRG</sequence>